<feature type="compositionally biased region" description="Basic and acidic residues" evidence="6">
    <location>
        <begin position="226"/>
        <end position="241"/>
    </location>
</feature>
<dbReference type="AlphaFoldDB" id="A0AAV9PTR2"/>
<dbReference type="InterPro" id="IPR010487">
    <property type="entry name" value="NGRN/Rrg9"/>
</dbReference>
<dbReference type="GO" id="GO:0005634">
    <property type="term" value="C:nucleus"/>
    <property type="evidence" value="ECO:0007669"/>
    <property type="project" value="TreeGrafter"/>
</dbReference>
<accession>A0AAV9PTR2</accession>
<comment type="caution">
    <text evidence="7">The sequence shown here is derived from an EMBL/GenBank/DDBJ whole genome shotgun (WGS) entry which is preliminary data.</text>
</comment>
<dbReference type="PANTHER" id="PTHR13475">
    <property type="entry name" value="NEUGRIN"/>
    <property type="match status" value="1"/>
</dbReference>
<feature type="region of interest" description="Disordered" evidence="6">
    <location>
        <begin position="326"/>
        <end position="394"/>
    </location>
</feature>
<evidence type="ECO:0000256" key="6">
    <source>
        <dbReference type="SAM" id="MobiDB-lite"/>
    </source>
</evidence>
<sequence length="394" mass="44142">MATCLCSTRALRIFVNDITGFAIRQQRLPSSLRQQKAYTFSTRTPFQRLETVRLVDQDLDDGFLPFDAVNSGSTIPATGAVEKVNAKASTESPEVDDEWHAELEILSPDAQTTATNDIGSPAVARVDYVSTQQLVQPSSEVEPQSIPIFPPDPTPMQTPSKAESRLRRKQRRQEAGKWKPSAQATMGDESDASTQNVLGKIEAMAGPALPKKKPKDIAKIRSKNTKTKEVKERRKSDEKAKAATGSTTSAYDKTKRDPWKVQKEALVNKFGETGWKPRKRLSPDTLEGIRALHKSDTAAYSTAKLSEQFKITPEAIRRILKSKWRPNEDEVEKRRQRWEKRGVKKWEEMSQQGAKPPARWRAEGVMSPAARGREERGIKGGRGREDGYVQWAEG</sequence>
<dbReference type="PANTHER" id="PTHR13475:SF3">
    <property type="entry name" value="NEUGRIN"/>
    <property type="match status" value="1"/>
</dbReference>
<keyword evidence="8" id="KW-1185">Reference proteome</keyword>
<gene>
    <name evidence="7" type="primary">RRG9</name>
    <name evidence="7" type="ORF">LTR77_000869</name>
</gene>
<evidence type="ECO:0000256" key="3">
    <source>
        <dbReference type="ARBA" id="ARBA00010895"/>
    </source>
</evidence>
<reference evidence="7 8" key="1">
    <citation type="submission" date="2023-08" db="EMBL/GenBank/DDBJ databases">
        <title>Black Yeasts Isolated from many extreme environments.</title>
        <authorList>
            <person name="Coleine C."/>
            <person name="Stajich J.E."/>
            <person name="Selbmann L."/>
        </authorList>
    </citation>
    <scope>NUCLEOTIDE SEQUENCE [LARGE SCALE GENOMIC DNA]</scope>
    <source>
        <strain evidence="7 8">CCFEE 5935</strain>
    </source>
</reference>
<dbReference type="RefSeq" id="XP_064664368.1">
    <property type="nucleotide sequence ID" value="XM_064798134.1"/>
</dbReference>
<feature type="compositionally biased region" description="Basic residues" evidence="6">
    <location>
        <begin position="210"/>
        <end position="225"/>
    </location>
</feature>
<dbReference type="GO" id="GO:0005739">
    <property type="term" value="C:mitochondrion"/>
    <property type="evidence" value="ECO:0007669"/>
    <property type="project" value="UniProtKB-SubCell"/>
</dbReference>
<dbReference type="Proteomes" id="UP001337655">
    <property type="component" value="Unassembled WGS sequence"/>
</dbReference>
<organism evidence="7 8">
    <name type="scientific">Saxophila tyrrhenica</name>
    <dbReference type="NCBI Taxonomy" id="1690608"/>
    <lineage>
        <taxon>Eukaryota</taxon>
        <taxon>Fungi</taxon>
        <taxon>Dikarya</taxon>
        <taxon>Ascomycota</taxon>
        <taxon>Pezizomycotina</taxon>
        <taxon>Dothideomycetes</taxon>
        <taxon>Dothideomycetidae</taxon>
        <taxon>Mycosphaerellales</taxon>
        <taxon>Extremaceae</taxon>
        <taxon>Saxophila</taxon>
    </lineage>
</organism>
<dbReference type="Pfam" id="PF06413">
    <property type="entry name" value="Neugrin"/>
    <property type="match status" value="1"/>
</dbReference>
<name>A0AAV9PTR2_9PEZI</name>
<evidence type="ECO:0000256" key="1">
    <source>
        <dbReference type="ARBA" id="ARBA00003548"/>
    </source>
</evidence>
<evidence type="ECO:0000256" key="4">
    <source>
        <dbReference type="ARBA" id="ARBA00013566"/>
    </source>
</evidence>
<feature type="region of interest" description="Disordered" evidence="6">
    <location>
        <begin position="136"/>
        <end position="256"/>
    </location>
</feature>
<protein>
    <recommendedName>
        <fullName evidence="4">Required for respiratory growth protein 9, mitochondrial</fullName>
    </recommendedName>
</protein>
<comment type="subcellular location">
    <subcellularLocation>
        <location evidence="2">Mitochondrion</location>
    </subcellularLocation>
</comment>
<evidence type="ECO:0000256" key="2">
    <source>
        <dbReference type="ARBA" id="ARBA00004173"/>
    </source>
</evidence>
<feature type="compositionally biased region" description="Basic and acidic residues" evidence="6">
    <location>
        <begin position="371"/>
        <end position="387"/>
    </location>
</feature>
<evidence type="ECO:0000313" key="8">
    <source>
        <dbReference type="Proteomes" id="UP001337655"/>
    </source>
</evidence>
<comment type="similarity">
    <text evidence="3">Belongs to the RRG9 family.</text>
</comment>
<feature type="compositionally biased region" description="Basic and acidic residues" evidence="6">
    <location>
        <begin position="326"/>
        <end position="348"/>
    </location>
</feature>
<dbReference type="EMBL" id="JAVRRT010000001">
    <property type="protein sequence ID" value="KAK5175730.1"/>
    <property type="molecule type" value="Genomic_DNA"/>
</dbReference>
<comment type="function">
    <text evidence="1">Required for respiratory activity and maintenance and expression of the mitochondrial genome.</text>
</comment>
<keyword evidence="5" id="KW-0809">Transit peptide</keyword>
<evidence type="ECO:0000313" key="7">
    <source>
        <dbReference type="EMBL" id="KAK5175730.1"/>
    </source>
</evidence>
<proteinExistence type="inferred from homology"/>
<evidence type="ECO:0000256" key="5">
    <source>
        <dbReference type="ARBA" id="ARBA00022946"/>
    </source>
</evidence>
<dbReference type="GeneID" id="89922219"/>